<protein>
    <submittedName>
        <fullName evidence="2">Uncharacterized protein</fullName>
    </submittedName>
</protein>
<organism evidence="2">
    <name type="scientific">Tanacetum cinerariifolium</name>
    <name type="common">Dalmatian daisy</name>
    <name type="synonym">Chrysanthemum cinerariifolium</name>
    <dbReference type="NCBI Taxonomy" id="118510"/>
    <lineage>
        <taxon>Eukaryota</taxon>
        <taxon>Viridiplantae</taxon>
        <taxon>Streptophyta</taxon>
        <taxon>Embryophyta</taxon>
        <taxon>Tracheophyta</taxon>
        <taxon>Spermatophyta</taxon>
        <taxon>Magnoliopsida</taxon>
        <taxon>eudicotyledons</taxon>
        <taxon>Gunneridae</taxon>
        <taxon>Pentapetalae</taxon>
        <taxon>asterids</taxon>
        <taxon>campanulids</taxon>
        <taxon>Asterales</taxon>
        <taxon>Asteraceae</taxon>
        <taxon>Asteroideae</taxon>
        <taxon>Anthemideae</taxon>
        <taxon>Anthemidinae</taxon>
        <taxon>Tanacetum</taxon>
    </lineage>
</organism>
<evidence type="ECO:0000256" key="1">
    <source>
        <dbReference type="SAM" id="MobiDB-lite"/>
    </source>
</evidence>
<gene>
    <name evidence="2" type="ORF">Tci_913642</name>
</gene>
<proteinExistence type="predicted"/>
<accession>A0A699W4K6</accession>
<sequence length="96" mass="10810">KRRPVSDQQLVDQRQGVGQPGKSVEGQSTLEKEMSNAQVFAALQKIGSGLFDLTPLRWFCRLNRVPHGALWLALGVAFQLQKVRVIFQVNTTWGIY</sequence>
<dbReference type="AlphaFoldDB" id="A0A699W4K6"/>
<name>A0A699W4K6_TANCI</name>
<dbReference type="EMBL" id="BKCJ011557339">
    <property type="protein sequence ID" value="GFD41673.1"/>
    <property type="molecule type" value="Genomic_DNA"/>
</dbReference>
<comment type="caution">
    <text evidence="2">The sequence shown here is derived from an EMBL/GenBank/DDBJ whole genome shotgun (WGS) entry which is preliminary data.</text>
</comment>
<evidence type="ECO:0000313" key="2">
    <source>
        <dbReference type="EMBL" id="GFD41673.1"/>
    </source>
</evidence>
<feature type="region of interest" description="Disordered" evidence="1">
    <location>
        <begin position="1"/>
        <end position="30"/>
    </location>
</feature>
<feature type="non-terminal residue" evidence="2">
    <location>
        <position position="1"/>
    </location>
</feature>
<reference evidence="2" key="1">
    <citation type="journal article" date="2019" name="Sci. Rep.">
        <title>Draft genome of Tanacetum cinerariifolium, the natural source of mosquito coil.</title>
        <authorList>
            <person name="Yamashiro T."/>
            <person name="Shiraishi A."/>
            <person name="Satake H."/>
            <person name="Nakayama K."/>
        </authorList>
    </citation>
    <scope>NUCLEOTIDE SEQUENCE</scope>
</reference>
<feature type="compositionally biased region" description="Polar residues" evidence="1">
    <location>
        <begin position="1"/>
        <end position="12"/>
    </location>
</feature>